<protein>
    <recommendedName>
        <fullName evidence="2">Integrase</fullName>
    </recommendedName>
</protein>
<dbReference type="InterPro" id="IPR050090">
    <property type="entry name" value="Tyrosine_recombinase_XerCD"/>
</dbReference>
<evidence type="ECO:0000256" key="5">
    <source>
        <dbReference type="ARBA" id="ARBA00023125"/>
    </source>
</evidence>
<dbReference type="GO" id="GO:0006310">
    <property type="term" value="P:DNA recombination"/>
    <property type="evidence" value="ECO:0007669"/>
    <property type="project" value="UniProtKB-KW"/>
</dbReference>
<name>A0A8S5S436_9CAUD</name>
<keyword evidence="6" id="KW-0233">DNA recombination</keyword>
<dbReference type="GO" id="GO:0016740">
    <property type="term" value="F:transferase activity"/>
    <property type="evidence" value="ECO:0007669"/>
    <property type="project" value="UniProtKB-KW"/>
</dbReference>
<feature type="domain" description="Tyr recombinase" evidence="8">
    <location>
        <begin position="166"/>
        <end position="334"/>
    </location>
</feature>
<keyword evidence="4" id="KW-0378">Hydrolase</keyword>
<dbReference type="PROSITE" id="PS51898">
    <property type="entry name" value="TYR_RECOMBINASE"/>
    <property type="match status" value="1"/>
</dbReference>
<evidence type="ECO:0000256" key="7">
    <source>
        <dbReference type="ARBA" id="ARBA00023195"/>
    </source>
</evidence>
<dbReference type="GO" id="GO:0003677">
    <property type="term" value="F:DNA binding"/>
    <property type="evidence" value="ECO:0007669"/>
    <property type="project" value="UniProtKB-KW"/>
</dbReference>
<dbReference type="Gene3D" id="1.10.150.130">
    <property type="match status" value="1"/>
</dbReference>
<dbReference type="GO" id="GO:0016787">
    <property type="term" value="F:hydrolase activity"/>
    <property type="evidence" value="ECO:0007669"/>
    <property type="project" value="UniProtKB-KW"/>
</dbReference>
<accession>A0A8S5S436</accession>
<dbReference type="PANTHER" id="PTHR30349">
    <property type="entry name" value="PHAGE INTEGRASE-RELATED"/>
    <property type="match status" value="1"/>
</dbReference>
<dbReference type="InterPro" id="IPR011010">
    <property type="entry name" value="DNA_brk_join_enz"/>
</dbReference>
<dbReference type="GO" id="GO:0015074">
    <property type="term" value="P:DNA integration"/>
    <property type="evidence" value="ECO:0007669"/>
    <property type="project" value="InterPro"/>
</dbReference>
<evidence type="ECO:0000256" key="4">
    <source>
        <dbReference type="ARBA" id="ARBA00022801"/>
    </source>
</evidence>
<evidence type="ECO:0000256" key="1">
    <source>
        <dbReference type="ARBA" id="ARBA00008857"/>
    </source>
</evidence>
<dbReference type="SUPFAM" id="SSF56349">
    <property type="entry name" value="DNA breaking-rejoining enzymes"/>
    <property type="match status" value="1"/>
</dbReference>
<organism evidence="9">
    <name type="scientific">Siphoviridae sp. ctmP938</name>
    <dbReference type="NCBI Taxonomy" id="2827933"/>
    <lineage>
        <taxon>Viruses</taxon>
        <taxon>Duplodnaviria</taxon>
        <taxon>Heunggongvirae</taxon>
        <taxon>Uroviricota</taxon>
        <taxon>Caudoviricetes</taxon>
    </lineage>
</organism>
<dbReference type="InterPro" id="IPR002104">
    <property type="entry name" value="Integrase_catalytic"/>
</dbReference>
<reference evidence="9" key="1">
    <citation type="journal article" date="2021" name="Proc. Natl. Acad. Sci. U.S.A.">
        <title>A Catalog of Tens of Thousands of Viruses from Human Metagenomes Reveals Hidden Associations with Chronic Diseases.</title>
        <authorList>
            <person name="Tisza M.J."/>
            <person name="Buck C.B."/>
        </authorList>
    </citation>
    <scope>NUCLEOTIDE SEQUENCE</scope>
    <source>
        <strain evidence="9">CtmP938</strain>
    </source>
</reference>
<dbReference type="InterPro" id="IPR013762">
    <property type="entry name" value="Integrase-like_cat_sf"/>
</dbReference>
<keyword evidence="7" id="KW-0229">DNA integration</keyword>
<keyword evidence="7" id="KW-1160">Virus entry into host cell</keyword>
<proteinExistence type="inferred from homology"/>
<dbReference type="EMBL" id="BK032519">
    <property type="protein sequence ID" value="DAF45789.1"/>
    <property type="molecule type" value="Genomic_DNA"/>
</dbReference>
<dbReference type="Pfam" id="PF00589">
    <property type="entry name" value="Phage_integrase"/>
    <property type="match status" value="1"/>
</dbReference>
<dbReference type="InterPro" id="IPR010998">
    <property type="entry name" value="Integrase_recombinase_N"/>
</dbReference>
<dbReference type="GO" id="GO:0075713">
    <property type="term" value="P:establishment of integrated proviral latency"/>
    <property type="evidence" value="ECO:0007669"/>
    <property type="project" value="UniProtKB-KW"/>
</dbReference>
<keyword evidence="3" id="KW-0808">Transferase</keyword>
<dbReference type="PANTHER" id="PTHR30349:SF41">
    <property type="entry name" value="INTEGRASE_RECOMBINASE PROTEIN MJ0367-RELATED"/>
    <property type="match status" value="1"/>
</dbReference>
<evidence type="ECO:0000256" key="6">
    <source>
        <dbReference type="ARBA" id="ARBA00023172"/>
    </source>
</evidence>
<dbReference type="GO" id="GO:0044826">
    <property type="term" value="P:viral genome integration into host DNA"/>
    <property type="evidence" value="ECO:0007669"/>
    <property type="project" value="UniProtKB-KW"/>
</dbReference>
<dbReference type="Gene3D" id="1.10.443.10">
    <property type="entry name" value="Intergrase catalytic core"/>
    <property type="match status" value="1"/>
</dbReference>
<keyword evidence="5" id="KW-0238">DNA-binding</keyword>
<evidence type="ECO:0000313" key="9">
    <source>
        <dbReference type="EMBL" id="DAF45789.1"/>
    </source>
</evidence>
<evidence type="ECO:0000256" key="3">
    <source>
        <dbReference type="ARBA" id="ARBA00022679"/>
    </source>
</evidence>
<sequence>MRRNPNRYGSITKLSGSRSRPWMIRVTVFDEDGFGRQVPIDYAETEEEAKIILAQYNDNPWSIDRNRVTLAELYQRWVDIKLPKLGKSNQRCLQAAYLHLKKYYGAKYRTLRAYHMQDCIDNCGRSYSTQSVIKALWGHLDAFAFECDIIVKMYSQLTTSPPTPETTRSPFTPGQIEALWKIQNEPWVDTVLIYIYTGFRLTELLTMRTDQVDLLQETFRGGAKTAAGKERIVPIHPRILPFVQTWMAKGEPYLLTFNGQPFTPYLYHKCWQTVMLKIGAKKTVHETRHTFETLLDNAGGNRKCIDLLMGHKSGDIGNRTYNHKTLEQLRATILLIQ</sequence>
<comment type="similarity">
    <text evidence="1">Belongs to the 'phage' integrase family.</text>
</comment>
<keyword evidence="7" id="KW-1179">Viral genome integration</keyword>
<evidence type="ECO:0000256" key="2">
    <source>
        <dbReference type="ARBA" id="ARBA00016082"/>
    </source>
</evidence>
<evidence type="ECO:0000259" key="8">
    <source>
        <dbReference type="PROSITE" id="PS51898"/>
    </source>
</evidence>